<comment type="pathway">
    <text evidence="3">Sphingolipid metabolism.</text>
</comment>
<keyword evidence="6 14" id="KW-0812">Transmembrane</keyword>
<keyword evidence="7" id="KW-0479">Metal-binding</keyword>
<protein>
    <recommendedName>
        <fullName evidence="5">sphingomyelin phosphodiesterase</fullName>
        <ecNumber evidence="5">3.1.4.12</ecNumber>
    </recommendedName>
</protein>
<keyword evidence="10" id="KW-0746">Sphingolipid metabolism</keyword>
<gene>
    <name evidence="16" type="ORF">V5799_004635</name>
</gene>
<evidence type="ECO:0000256" key="8">
    <source>
        <dbReference type="ARBA" id="ARBA00022801"/>
    </source>
</evidence>
<evidence type="ECO:0000256" key="14">
    <source>
        <dbReference type="SAM" id="Phobius"/>
    </source>
</evidence>
<feature type="transmembrane region" description="Helical" evidence="14">
    <location>
        <begin position="420"/>
        <end position="443"/>
    </location>
</feature>
<feature type="transmembrane region" description="Helical" evidence="14">
    <location>
        <begin position="393"/>
        <end position="414"/>
    </location>
</feature>
<accession>A0AAQ4D5J1</accession>
<evidence type="ECO:0000256" key="3">
    <source>
        <dbReference type="ARBA" id="ARBA00004991"/>
    </source>
</evidence>
<dbReference type="EMBL" id="JARKHS020034868">
    <property type="protein sequence ID" value="KAK8757731.1"/>
    <property type="molecule type" value="Genomic_DNA"/>
</dbReference>
<dbReference type="Pfam" id="PF03372">
    <property type="entry name" value="Exo_endo_phos"/>
    <property type="match status" value="1"/>
</dbReference>
<proteinExistence type="inferred from homology"/>
<keyword evidence="9" id="KW-0460">Magnesium</keyword>
<dbReference type="GO" id="GO:0046872">
    <property type="term" value="F:metal ion binding"/>
    <property type="evidence" value="ECO:0007669"/>
    <property type="project" value="UniProtKB-KW"/>
</dbReference>
<dbReference type="Proteomes" id="UP001321473">
    <property type="component" value="Unassembled WGS sequence"/>
</dbReference>
<evidence type="ECO:0000256" key="11">
    <source>
        <dbReference type="ARBA" id="ARBA00022989"/>
    </source>
</evidence>
<evidence type="ECO:0000256" key="1">
    <source>
        <dbReference type="ARBA" id="ARBA00004141"/>
    </source>
</evidence>
<dbReference type="EC" id="3.1.4.12" evidence="5"/>
<evidence type="ECO:0000256" key="7">
    <source>
        <dbReference type="ARBA" id="ARBA00022723"/>
    </source>
</evidence>
<dbReference type="InterPro" id="IPR036691">
    <property type="entry name" value="Endo/exonu/phosph_ase_sf"/>
</dbReference>
<evidence type="ECO:0000256" key="13">
    <source>
        <dbReference type="ARBA" id="ARBA00023136"/>
    </source>
</evidence>
<keyword evidence="8" id="KW-0378">Hydrolase</keyword>
<evidence type="ECO:0000259" key="15">
    <source>
        <dbReference type="Pfam" id="PF03372"/>
    </source>
</evidence>
<feature type="domain" description="Endonuclease/exonuclease/phosphatase" evidence="15">
    <location>
        <begin position="58"/>
        <end position="294"/>
    </location>
</feature>
<dbReference type="GO" id="GO:0016020">
    <property type="term" value="C:membrane"/>
    <property type="evidence" value="ECO:0007669"/>
    <property type="project" value="UniProtKB-SubCell"/>
</dbReference>
<dbReference type="InterPro" id="IPR005135">
    <property type="entry name" value="Endo/exonuclease/phosphatase"/>
</dbReference>
<comment type="subcellular location">
    <subcellularLocation>
        <location evidence="1">Membrane</location>
        <topology evidence="1">Multi-pass membrane protein</topology>
    </subcellularLocation>
</comment>
<evidence type="ECO:0000313" key="16">
    <source>
        <dbReference type="EMBL" id="KAK8757731.1"/>
    </source>
</evidence>
<keyword evidence="17" id="KW-1185">Reference proteome</keyword>
<keyword evidence="13 14" id="KW-0472">Membrane</keyword>
<evidence type="ECO:0000313" key="17">
    <source>
        <dbReference type="Proteomes" id="UP001321473"/>
    </source>
</evidence>
<dbReference type="GO" id="GO:0004767">
    <property type="term" value="F:sphingomyelin phosphodiesterase activity"/>
    <property type="evidence" value="ECO:0007669"/>
    <property type="project" value="UniProtKB-EC"/>
</dbReference>
<name>A0AAQ4D5J1_AMBAM</name>
<evidence type="ECO:0000256" key="12">
    <source>
        <dbReference type="ARBA" id="ARBA00023098"/>
    </source>
</evidence>
<evidence type="ECO:0000256" key="10">
    <source>
        <dbReference type="ARBA" id="ARBA00022919"/>
    </source>
</evidence>
<dbReference type="AlphaFoldDB" id="A0AAQ4D5J1"/>
<dbReference type="InterPro" id="IPR038772">
    <property type="entry name" value="Sph/SMPD2-like"/>
</dbReference>
<dbReference type="Gene3D" id="3.60.10.10">
    <property type="entry name" value="Endonuclease/exonuclease/phosphatase"/>
    <property type="match status" value="1"/>
</dbReference>
<reference evidence="16 17" key="1">
    <citation type="journal article" date="2023" name="Arcadia Sci">
        <title>De novo assembly of a long-read Amblyomma americanum tick genome.</title>
        <authorList>
            <person name="Chou S."/>
            <person name="Poskanzer K.E."/>
            <person name="Rollins M."/>
            <person name="Thuy-Boun P.S."/>
        </authorList>
    </citation>
    <scope>NUCLEOTIDE SEQUENCE [LARGE SCALE GENOMIC DNA]</scope>
    <source>
        <strain evidence="16">F_SG_1</strain>
        <tissue evidence="16">Salivary glands</tissue>
    </source>
</reference>
<keyword evidence="11 14" id="KW-1133">Transmembrane helix</keyword>
<evidence type="ECO:0000256" key="9">
    <source>
        <dbReference type="ARBA" id="ARBA00022842"/>
    </source>
</evidence>
<keyword evidence="12" id="KW-0443">Lipid metabolism</keyword>
<comment type="caution">
    <text evidence="16">The sequence shown here is derived from an EMBL/GenBank/DDBJ whole genome shotgun (WGS) entry which is preliminary data.</text>
</comment>
<sequence>MLVPLNGRKLRSLGFYLNSGVPRSLSWRRRLLSAAWAGADIARAVGLRMKMEVEVRVMTLNCWGIVGISKHRVERMTAIANYLATSEFDFVFLQEVWSQEDYKRIRKKTKHNLPYGHYFYSGVIGSGVCILSKSVIVDAGLLKYNLNGYAHKIFHGDWFGGKVVGLCKVKHRGLNINLYVTHLHAEYNRNCDVYLSHRICQSFELSQYVKHTSESCDLAIVGGDFNTEPLDPPYNIILYNTDLVDTFVDQEKVSRDSMCVGATCGHPDNVYTTSYEKNTCPTGKRIDYVMYKVGRGVNIETKSCTMPNLKTPSGLPLSDHEAVEVVMRVTKSSELVPGGHLTPGLVGANGSGAATAGHANLSEAARATGLLDALHRGQEQLRQSMDGIHLDRIFYIVAACFMACILAATVPLHLPQAYHWILVLSRTIAALLLGFCLIMAIFWTSMEKSSLLEARKSMRLLWKAYTSEFDSTMTITPGDTSPNTMPCEPLLQIQGDQRV</sequence>
<dbReference type="SUPFAM" id="SSF56219">
    <property type="entry name" value="DNase I-like"/>
    <property type="match status" value="1"/>
</dbReference>
<dbReference type="GO" id="GO:0006665">
    <property type="term" value="P:sphingolipid metabolic process"/>
    <property type="evidence" value="ECO:0007669"/>
    <property type="project" value="UniProtKB-KW"/>
</dbReference>
<comment type="similarity">
    <text evidence="4">Belongs to the neutral sphingomyelinase family.</text>
</comment>
<evidence type="ECO:0000256" key="5">
    <source>
        <dbReference type="ARBA" id="ARBA00012369"/>
    </source>
</evidence>
<organism evidence="16 17">
    <name type="scientific">Amblyomma americanum</name>
    <name type="common">Lone star tick</name>
    <dbReference type="NCBI Taxonomy" id="6943"/>
    <lineage>
        <taxon>Eukaryota</taxon>
        <taxon>Metazoa</taxon>
        <taxon>Ecdysozoa</taxon>
        <taxon>Arthropoda</taxon>
        <taxon>Chelicerata</taxon>
        <taxon>Arachnida</taxon>
        <taxon>Acari</taxon>
        <taxon>Parasitiformes</taxon>
        <taxon>Ixodida</taxon>
        <taxon>Ixodoidea</taxon>
        <taxon>Ixodidae</taxon>
        <taxon>Amblyomminae</taxon>
        <taxon>Amblyomma</taxon>
    </lineage>
</organism>
<comment type="pathway">
    <text evidence="2">Lipid metabolism; sphingolipid metabolism.</text>
</comment>
<evidence type="ECO:0000256" key="6">
    <source>
        <dbReference type="ARBA" id="ARBA00022692"/>
    </source>
</evidence>
<dbReference type="PANTHER" id="PTHR16320:SF24">
    <property type="entry name" value="PHOSPHODIESTERASE, PUTATIVE-RELATED"/>
    <property type="match status" value="1"/>
</dbReference>
<evidence type="ECO:0000256" key="2">
    <source>
        <dbReference type="ARBA" id="ARBA00004760"/>
    </source>
</evidence>
<dbReference type="PANTHER" id="PTHR16320">
    <property type="entry name" value="SPHINGOMYELINASE FAMILY MEMBER"/>
    <property type="match status" value="1"/>
</dbReference>
<evidence type="ECO:0000256" key="4">
    <source>
        <dbReference type="ARBA" id="ARBA00006335"/>
    </source>
</evidence>